<feature type="region of interest" description="Disordered" evidence="1">
    <location>
        <begin position="393"/>
        <end position="651"/>
    </location>
</feature>
<gene>
    <name evidence="3" type="primary">TBF1_1</name>
    <name evidence="3" type="ORF">TWF730_001331</name>
</gene>
<dbReference type="InterPro" id="IPR009057">
    <property type="entry name" value="Homeodomain-like_sf"/>
</dbReference>
<feature type="compositionally biased region" description="Low complexity" evidence="1">
    <location>
        <begin position="497"/>
        <end position="518"/>
    </location>
</feature>
<feature type="compositionally biased region" description="Basic and acidic residues" evidence="1">
    <location>
        <begin position="1"/>
        <end position="13"/>
    </location>
</feature>
<feature type="region of interest" description="Disordered" evidence="1">
    <location>
        <begin position="1"/>
        <end position="29"/>
    </location>
</feature>
<protein>
    <submittedName>
        <fullName evidence="3">TTAGGG repeat binding factor</fullName>
    </submittedName>
</protein>
<dbReference type="SUPFAM" id="SSF46689">
    <property type="entry name" value="Homeodomain-like"/>
    <property type="match status" value="1"/>
</dbReference>
<dbReference type="Pfam" id="PF00249">
    <property type="entry name" value="Myb_DNA-binding"/>
    <property type="match status" value="1"/>
</dbReference>
<dbReference type="AlphaFoldDB" id="A0AAV9UHC9"/>
<evidence type="ECO:0000313" key="4">
    <source>
        <dbReference type="Proteomes" id="UP001373714"/>
    </source>
</evidence>
<evidence type="ECO:0000313" key="3">
    <source>
        <dbReference type="EMBL" id="KAK6341843.1"/>
    </source>
</evidence>
<dbReference type="EMBL" id="JAVHNS010000010">
    <property type="protein sequence ID" value="KAK6341843.1"/>
    <property type="molecule type" value="Genomic_DNA"/>
</dbReference>
<feature type="compositionally biased region" description="Polar residues" evidence="1">
    <location>
        <begin position="480"/>
        <end position="492"/>
    </location>
</feature>
<feature type="region of interest" description="Disordered" evidence="1">
    <location>
        <begin position="329"/>
        <end position="352"/>
    </location>
</feature>
<feature type="compositionally biased region" description="Basic and acidic residues" evidence="1">
    <location>
        <begin position="456"/>
        <end position="474"/>
    </location>
</feature>
<feature type="compositionally biased region" description="Polar residues" evidence="1">
    <location>
        <begin position="333"/>
        <end position="352"/>
    </location>
</feature>
<feature type="compositionally biased region" description="Acidic residues" evidence="1">
    <location>
        <begin position="519"/>
        <end position="553"/>
    </location>
</feature>
<dbReference type="Gene3D" id="1.10.10.60">
    <property type="entry name" value="Homeodomain-like"/>
    <property type="match status" value="1"/>
</dbReference>
<dbReference type="CDD" id="cd11660">
    <property type="entry name" value="SANT_TRF"/>
    <property type="match status" value="1"/>
</dbReference>
<dbReference type="Proteomes" id="UP001373714">
    <property type="component" value="Unassembled WGS sequence"/>
</dbReference>
<accession>A0AAV9UHC9</accession>
<proteinExistence type="predicted"/>
<evidence type="ECO:0000259" key="2">
    <source>
        <dbReference type="PROSITE" id="PS50090"/>
    </source>
</evidence>
<keyword evidence="4" id="KW-1185">Reference proteome</keyword>
<dbReference type="SMART" id="SM00717">
    <property type="entry name" value="SANT"/>
    <property type="match status" value="1"/>
</dbReference>
<comment type="caution">
    <text evidence="3">The sequence shown here is derived from an EMBL/GenBank/DDBJ whole genome shotgun (WGS) entry which is preliminary data.</text>
</comment>
<dbReference type="PROSITE" id="PS50090">
    <property type="entry name" value="MYB_LIKE"/>
    <property type="match status" value="1"/>
</dbReference>
<name>A0AAV9UHC9_9PEZI</name>
<organism evidence="3 4">
    <name type="scientific">Orbilia blumenaviensis</name>
    <dbReference type="NCBI Taxonomy" id="1796055"/>
    <lineage>
        <taxon>Eukaryota</taxon>
        <taxon>Fungi</taxon>
        <taxon>Dikarya</taxon>
        <taxon>Ascomycota</taxon>
        <taxon>Pezizomycotina</taxon>
        <taxon>Orbiliomycetes</taxon>
        <taxon>Orbiliales</taxon>
        <taxon>Orbiliaceae</taxon>
        <taxon>Orbilia</taxon>
    </lineage>
</organism>
<feature type="domain" description="Myb-like" evidence="2">
    <location>
        <begin position="658"/>
        <end position="705"/>
    </location>
</feature>
<feature type="compositionally biased region" description="Basic and acidic residues" evidence="1">
    <location>
        <begin position="614"/>
        <end position="643"/>
    </location>
</feature>
<sequence length="750" mass="84952">MEDTDTRTTHEADNTDQTEDEASSSACGISTQNEFDPSLLLVNLGPLDDAASNTIEYFLRNTDDGAAAHSPEALTNIVAIYTYAAEGHSSHGIDPRHFATVLGLDQFEEDGLDRSFDPIFRKANLAAFSLLVFREDPPQYFTFGAWNQALFRSDCYNGVDDDTNFEFATELRTQMYIRAMDLQGEILGVEHKNWPDKILLGAFCVGDQQPVSFERASKFKQNLKAAQLKGWDSMESEVDERYRQRLMDHVNLLRAYTELVDDIPKADVKGLKERYPYEAFQDKYREWLKKANDQISLLNPPIGWLREVAKRLAQDYENFPDNFEQLMRDTYSEDNPGSRSPSMLQPSRRTTGTSIVEDIIEEVEEVLKEPPKSVQRMSNPIRLDVATKKALERVQKKSKASGKPAFRSSTGLMLPSASQSQPSPNRSRDRRSAPPAPVAATKKAFNINESLAKAAQQEEKENTIPPPPKDDGKRKLGRFNASQEGRTSLTFSDENEAPAGPAARPAAPQPEAETAPANENEDDSYVPEETEEEEEDEDENGDGDGDDDDDDEPEVTRATNPPRNNKRAREESDGEDEDDFAVNVDASRMRKRPRQGDRVVRHSGGRFEPQRGASRPEQRHASSTRNARDFIPDSHPGREREGSTEDEDEFPRFVPPARRTWSDREVATLIKAVRRFGTRWSAIRDEYFKGVRSDVNLKDKARNLKFEYLKSGKQLPANFEHVTIDARMLDLLRKKGLDYRNGEMRATLRR</sequence>
<evidence type="ECO:0000256" key="1">
    <source>
        <dbReference type="SAM" id="MobiDB-lite"/>
    </source>
</evidence>
<reference evidence="3 4" key="1">
    <citation type="submission" date="2019-10" db="EMBL/GenBank/DDBJ databases">
        <authorList>
            <person name="Palmer J.M."/>
        </authorList>
    </citation>
    <scope>NUCLEOTIDE SEQUENCE [LARGE SCALE GENOMIC DNA]</scope>
    <source>
        <strain evidence="3 4">TWF730</strain>
    </source>
</reference>
<feature type="compositionally biased region" description="Low complexity" evidence="1">
    <location>
        <begin position="415"/>
        <end position="425"/>
    </location>
</feature>
<dbReference type="InterPro" id="IPR001005">
    <property type="entry name" value="SANT/Myb"/>
</dbReference>